<proteinExistence type="predicted"/>
<dbReference type="EMBL" id="BPLR01017968">
    <property type="protein sequence ID" value="GIY95836.1"/>
    <property type="molecule type" value="Genomic_DNA"/>
</dbReference>
<sequence length="99" mass="11439">MYCSGFFLMSYTVSLGKTNWNVPGCRDNRQNRRTAPRGLGGMEWKAQHINSDERLALEGIRDCDCDGAFAIQVQHWDRCNALQLICKVYCHVTERQNIR</sequence>
<evidence type="ECO:0000313" key="2">
    <source>
        <dbReference type="Proteomes" id="UP001054945"/>
    </source>
</evidence>
<gene>
    <name evidence="1" type="ORF">CEXT_33971</name>
</gene>
<protein>
    <submittedName>
        <fullName evidence="1">Uncharacterized protein</fullName>
    </submittedName>
</protein>
<name>A0AAV4XPC3_CAEEX</name>
<evidence type="ECO:0000313" key="1">
    <source>
        <dbReference type="EMBL" id="GIY95836.1"/>
    </source>
</evidence>
<organism evidence="1 2">
    <name type="scientific">Caerostris extrusa</name>
    <name type="common">Bark spider</name>
    <name type="synonym">Caerostris bankana</name>
    <dbReference type="NCBI Taxonomy" id="172846"/>
    <lineage>
        <taxon>Eukaryota</taxon>
        <taxon>Metazoa</taxon>
        <taxon>Ecdysozoa</taxon>
        <taxon>Arthropoda</taxon>
        <taxon>Chelicerata</taxon>
        <taxon>Arachnida</taxon>
        <taxon>Araneae</taxon>
        <taxon>Araneomorphae</taxon>
        <taxon>Entelegynae</taxon>
        <taxon>Araneoidea</taxon>
        <taxon>Araneidae</taxon>
        <taxon>Caerostris</taxon>
    </lineage>
</organism>
<comment type="caution">
    <text evidence="1">The sequence shown here is derived from an EMBL/GenBank/DDBJ whole genome shotgun (WGS) entry which is preliminary data.</text>
</comment>
<dbReference type="AlphaFoldDB" id="A0AAV4XPC3"/>
<keyword evidence="2" id="KW-1185">Reference proteome</keyword>
<dbReference type="Proteomes" id="UP001054945">
    <property type="component" value="Unassembled WGS sequence"/>
</dbReference>
<accession>A0AAV4XPC3</accession>
<reference evidence="1 2" key="1">
    <citation type="submission" date="2021-06" db="EMBL/GenBank/DDBJ databases">
        <title>Caerostris extrusa draft genome.</title>
        <authorList>
            <person name="Kono N."/>
            <person name="Arakawa K."/>
        </authorList>
    </citation>
    <scope>NUCLEOTIDE SEQUENCE [LARGE SCALE GENOMIC DNA]</scope>
</reference>